<dbReference type="NCBIfam" id="TIGR02218">
    <property type="entry name" value="phg_TIGR02218"/>
    <property type="match status" value="1"/>
</dbReference>
<evidence type="ECO:0000313" key="2">
    <source>
        <dbReference type="EMBL" id="TCP36340.1"/>
    </source>
</evidence>
<evidence type="ECO:0000259" key="1">
    <source>
        <dbReference type="Pfam" id="PF09356"/>
    </source>
</evidence>
<feature type="domain" description="Bacteriophage phiJL001 Gp84 C-terminal" evidence="1">
    <location>
        <begin position="195"/>
        <end position="272"/>
    </location>
</feature>
<reference evidence="2 3" key="1">
    <citation type="submission" date="2019-03" db="EMBL/GenBank/DDBJ databases">
        <title>Genomic Encyclopedia of Type Strains, Phase IV (KMG-IV): sequencing the most valuable type-strain genomes for metagenomic binning, comparative biology and taxonomic classification.</title>
        <authorList>
            <person name="Goeker M."/>
        </authorList>
    </citation>
    <scope>NUCLEOTIDE SEQUENCE [LARGE SCALE GENOMIC DNA]</scope>
    <source>
        <strain evidence="2 3">DSM 2132</strain>
    </source>
</reference>
<comment type="caution">
    <text evidence="2">The sequence shown here is derived from an EMBL/GenBank/DDBJ whole genome shotgun (WGS) entry which is preliminary data.</text>
</comment>
<dbReference type="AlphaFoldDB" id="A0A4R2PL76"/>
<dbReference type="InterPro" id="IPR011928">
    <property type="entry name" value="Phage_phiJL001_Gp84"/>
</dbReference>
<dbReference type="EMBL" id="SLXO01000003">
    <property type="protein sequence ID" value="TCP36340.1"/>
    <property type="molecule type" value="Genomic_DNA"/>
</dbReference>
<keyword evidence="3" id="KW-1185">Reference proteome</keyword>
<dbReference type="InterPro" id="IPR018964">
    <property type="entry name" value="Phage_phiJL001_Gp84_C"/>
</dbReference>
<accession>A0A4R2PL76</accession>
<dbReference type="Pfam" id="PF09931">
    <property type="entry name" value="Phage_phiJL001_Gp84_N"/>
    <property type="match status" value="1"/>
</dbReference>
<dbReference type="OrthoDB" id="1633386at2"/>
<dbReference type="RefSeq" id="WP_132707888.1">
    <property type="nucleotide sequence ID" value="NZ_JACIGF010000003.1"/>
</dbReference>
<protein>
    <submittedName>
        <fullName evidence="2">Putative phage protein (TIGR02218 family)</fullName>
    </submittedName>
</protein>
<dbReference type="InParanoid" id="A0A4R2PL76"/>
<name>A0A4R2PL76_RHOSA</name>
<gene>
    <name evidence="2" type="ORF">EV659_103230</name>
</gene>
<proteinExistence type="predicted"/>
<organism evidence="2 3">
    <name type="scientific">Rhodothalassium salexigens DSM 2132</name>
    <dbReference type="NCBI Taxonomy" id="1188247"/>
    <lineage>
        <taxon>Bacteria</taxon>
        <taxon>Pseudomonadati</taxon>
        <taxon>Pseudomonadota</taxon>
        <taxon>Alphaproteobacteria</taxon>
        <taxon>Rhodothalassiales</taxon>
        <taxon>Rhodothalassiaceae</taxon>
        <taxon>Rhodothalassium</taxon>
    </lineage>
</organism>
<sequence>MRPIPAGLRARLGDPVTRLALCWRVDRTDGARLGFTSHDRDLAIDGLAYRARGGFSASAATDPGDLSVGSFSAEGVLGLGGLDAADLAEGRFEDATVALFLVDWSAPDLGQVPLFVGSIGDVVNAQGRFQAELRSVAQALENPVGEAYSPECRADLGDKRCTIALRAWTVQGRVASAGGGGRDWFTWETPRPAGWADAGRVRFWTGANAGLAMDVATQAGARVELFMALPHAIAAGDRFEIQAGCDKRLVTCRTRFDNVENFRGEPFVPGIDALLEYPGRPPSSG</sequence>
<evidence type="ECO:0000313" key="3">
    <source>
        <dbReference type="Proteomes" id="UP000295399"/>
    </source>
</evidence>
<dbReference type="Proteomes" id="UP000295399">
    <property type="component" value="Unassembled WGS sequence"/>
</dbReference>
<dbReference type="Pfam" id="PF09356">
    <property type="entry name" value="Phage_BR0599"/>
    <property type="match status" value="1"/>
</dbReference>